<dbReference type="InterPro" id="IPR052741">
    <property type="entry name" value="Mitochondrial_HTD2"/>
</dbReference>
<dbReference type="InterPro" id="IPR029069">
    <property type="entry name" value="HotDog_dom_sf"/>
</dbReference>
<proteinExistence type="predicted"/>
<organism evidence="1 2">
    <name type="scientific">Sphingomonas natans</name>
    <dbReference type="NCBI Taxonomy" id="3063330"/>
    <lineage>
        <taxon>Bacteria</taxon>
        <taxon>Pseudomonadati</taxon>
        <taxon>Pseudomonadota</taxon>
        <taxon>Alphaproteobacteria</taxon>
        <taxon>Sphingomonadales</taxon>
        <taxon>Sphingomonadaceae</taxon>
        <taxon>Sphingomonas</taxon>
    </lineage>
</organism>
<comment type="caution">
    <text evidence="1">The sequence shown here is derived from an EMBL/GenBank/DDBJ whole genome shotgun (WGS) entry which is preliminary data.</text>
</comment>
<reference evidence="1" key="1">
    <citation type="submission" date="2023-07" db="EMBL/GenBank/DDBJ databases">
        <authorList>
            <person name="Kim M."/>
        </authorList>
    </citation>
    <scope>NUCLEOTIDE SEQUENCE</scope>
    <source>
        <strain evidence="1">BIUV-7</strain>
    </source>
</reference>
<dbReference type="RefSeq" id="WP_303543164.1">
    <property type="nucleotide sequence ID" value="NZ_JAUOTP010000005.1"/>
</dbReference>
<accession>A0ABT8YB99</accession>
<name>A0ABT8YB99_9SPHN</name>
<dbReference type="SUPFAM" id="SSF54637">
    <property type="entry name" value="Thioesterase/thiol ester dehydrase-isomerase"/>
    <property type="match status" value="2"/>
</dbReference>
<protein>
    <recommendedName>
        <fullName evidence="3">3-methylfumaryl-CoA hydratase</fullName>
    </recommendedName>
</protein>
<dbReference type="PANTHER" id="PTHR28152">
    <property type="entry name" value="HYDROXYACYL-THIOESTER DEHYDRATASE TYPE 2, MITOCHONDRIAL"/>
    <property type="match status" value="1"/>
</dbReference>
<dbReference type="EMBL" id="JAUOTP010000005">
    <property type="protein sequence ID" value="MDO6415272.1"/>
    <property type="molecule type" value="Genomic_DNA"/>
</dbReference>
<evidence type="ECO:0008006" key="3">
    <source>
        <dbReference type="Google" id="ProtNLM"/>
    </source>
</evidence>
<evidence type="ECO:0000313" key="2">
    <source>
        <dbReference type="Proteomes" id="UP001169764"/>
    </source>
</evidence>
<sequence>MLDIDPSTVAHGSILPRGWHFPLMPAIIRRSDLRTDGFPGLGVVMPDLGLPRLMLGGRTVSYHQDLIVGDIVERRSTLLDIVRKGDGERALAVVTVGHDLIRAGETSPAVSEEQRYVMLAGTRRFQSVERLATPVLAEHVDTLVPDATMLFQYSALAFNSHKIHLDRAYAREVEGFPDLVVNGGLTTLLLTEFARLKLGLSLKSLTMTNKVPLFCDRVMTFAASRSGDVWEMRAHDDLGQVAATAEVIAS</sequence>
<dbReference type="Gene3D" id="3.10.129.10">
    <property type="entry name" value="Hotdog Thioesterase"/>
    <property type="match status" value="1"/>
</dbReference>
<dbReference type="PANTHER" id="PTHR28152:SF1">
    <property type="entry name" value="HYDROXYACYL-THIOESTER DEHYDRATASE TYPE 2, MITOCHONDRIAL"/>
    <property type="match status" value="1"/>
</dbReference>
<keyword evidence="2" id="KW-1185">Reference proteome</keyword>
<dbReference type="Proteomes" id="UP001169764">
    <property type="component" value="Unassembled WGS sequence"/>
</dbReference>
<evidence type="ECO:0000313" key="1">
    <source>
        <dbReference type="EMBL" id="MDO6415272.1"/>
    </source>
</evidence>
<gene>
    <name evidence="1" type="ORF">Q4F19_12840</name>
</gene>